<feature type="transmembrane region" description="Helical" evidence="1">
    <location>
        <begin position="320"/>
        <end position="345"/>
    </location>
</feature>
<evidence type="ECO:0000313" key="3">
    <source>
        <dbReference type="Proteomes" id="UP000823865"/>
    </source>
</evidence>
<reference evidence="2" key="2">
    <citation type="submission" date="2021-04" db="EMBL/GenBank/DDBJ databases">
        <authorList>
            <person name="Gilroy R."/>
        </authorList>
    </citation>
    <scope>NUCLEOTIDE SEQUENCE</scope>
    <source>
        <strain evidence="2">G3-2149</strain>
    </source>
</reference>
<organism evidence="2 3">
    <name type="scientific">Candidatus Paraprevotella stercoravium</name>
    <dbReference type="NCBI Taxonomy" id="2838725"/>
    <lineage>
        <taxon>Bacteria</taxon>
        <taxon>Pseudomonadati</taxon>
        <taxon>Bacteroidota</taxon>
        <taxon>Bacteroidia</taxon>
        <taxon>Bacteroidales</taxon>
        <taxon>Prevotellaceae</taxon>
        <taxon>Paraprevotella</taxon>
    </lineage>
</organism>
<keyword evidence="1" id="KW-0812">Transmembrane</keyword>
<evidence type="ECO:0000313" key="2">
    <source>
        <dbReference type="EMBL" id="MBU3854441.1"/>
    </source>
</evidence>
<accession>A0A9E2L7F9</accession>
<dbReference type="Proteomes" id="UP000823865">
    <property type="component" value="Unassembled WGS sequence"/>
</dbReference>
<keyword evidence="1" id="KW-0472">Membrane</keyword>
<feature type="transmembrane region" description="Helical" evidence="1">
    <location>
        <begin position="20"/>
        <end position="38"/>
    </location>
</feature>
<name>A0A9E2L7F9_9BACT</name>
<proteinExistence type="predicted"/>
<sequence length="402" mass="45393">MNLVWKLLRQHISKPQLAGFFFANLLGMLIVLLSFQFYHDVLPVFTQGDSFIKKDFLIVSKRLSVAHSLSTSAATFKPQEIEEMKAQRFTKSVGTFNSSRYSVDASMGLAGTPAFRTELFFESVPDAFVDTDLSQWRFDPQQGVIPIILPKNYLTIYNFGFAQSRSLPKMSEGLIGAIDLAVRIRGNGKEGYYKGKVIGFSTRLNTILVPEAFLEWSNREYAPEEGAEPSRLIVEVKNPTDDAITSYFKKMNYETDDDKLDAGKTTFFLKMVSGIIMCVGLLISALSFYILMLSIYLLVEKNTQKLENLLLIGYTPQRVSFPYQALTVGMNVLVLLLSLALLAWIRAYYMDMLYQIFPQMNGGSMLPAYLLGGFLLLGVSAINVWAVHRKVIAIWYRKGVRL</sequence>
<evidence type="ECO:0000256" key="1">
    <source>
        <dbReference type="SAM" id="Phobius"/>
    </source>
</evidence>
<feature type="transmembrane region" description="Helical" evidence="1">
    <location>
        <begin position="274"/>
        <end position="299"/>
    </location>
</feature>
<reference evidence="2" key="1">
    <citation type="journal article" date="2021" name="PeerJ">
        <title>Extensive microbial diversity within the chicken gut microbiome revealed by metagenomics and culture.</title>
        <authorList>
            <person name="Gilroy R."/>
            <person name="Ravi A."/>
            <person name="Getino M."/>
            <person name="Pursley I."/>
            <person name="Horton D.L."/>
            <person name="Alikhan N.F."/>
            <person name="Baker D."/>
            <person name="Gharbi K."/>
            <person name="Hall N."/>
            <person name="Watson M."/>
            <person name="Adriaenssens E.M."/>
            <person name="Foster-Nyarko E."/>
            <person name="Jarju S."/>
            <person name="Secka A."/>
            <person name="Antonio M."/>
            <person name="Oren A."/>
            <person name="Chaudhuri R.R."/>
            <person name="La Ragione R."/>
            <person name="Hildebrand F."/>
            <person name="Pallen M.J."/>
        </authorList>
    </citation>
    <scope>NUCLEOTIDE SEQUENCE</scope>
    <source>
        <strain evidence="2">G3-2149</strain>
    </source>
</reference>
<dbReference type="EMBL" id="JAHLFU010000237">
    <property type="protein sequence ID" value="MBU3854441.1"/>
    <property type="molecule type" value="Genomic_DNA"/>
</dbReference>
<protein>
    <submittedName>
        <fullName evidence="2">ABC transporter permease</fullName>
    </submittedName>
</protein>
<keyword evidence="1" id="KW-1133">Transmembrane helix</keyword>
<dbReference type="AlphaFoldDB" id="A0A9E2L7F9"/>
<comment type="caution">
    <text evidence="2">The sequence shown here is derived from an EMBL/GenBank/DDBJ whole genome shotgun (WGS) entry which is preliminary data.</text>
</comment>
<feature type="transmembrane region" description="Helical" evidence="1">
    <location>
        <begin position="365"/>
        <end position="387"/>
    </location>
</feature>
<gene>
    <name evidence="2" type="ORF">H9789_11640</name>
</gene>